<dbReference type="Gene3D" id="3.40.50.1240">
    <property type="entry name" value="Phosphoglycerate mutase-like"/>
    <property type="match status" value="1"/>
</dbReference>
<reference evidence="3 4" key="1">
    <citation type="submission" date="2019-06" db="EMBL/GenBank/DDBJ databases">
        <title>A novel species of marine bacteria.</title>
        <authorList>
            <person name="Wang Y."/>
        </authorList>
    </citation>
    <scope>NUCLEOTIDE SEQUENCE [LARGE SCALE GENOMIC DNA]</scope>
    <source>
        <strain evidence="3 4">MA1-10</strain>
    </source>
</reference>
<dbReference type="GO" id="GO:0016791">
    <property type="term" value="F:phosphatase activity"/>
    <property type="evidence" value="ECO:0007669"/>
    <property type="project" value="TreeGrafter"/>
</dbReference>
<dbReference type="SUPFAM" id="SSF53254">
    <property type="entry name" value="Phosphoglycerate mutase-like"/>
    <property type="match status" value="1"/>
</dbReference>
<feature type="binding site" evidence="2">
    <location>
        <begin position="75"/>
        <end position="82"/>
    </location>
    <ligand>
        <name>substrate</name>
    </ligand>
</feature>
<dbReference type="InterPro" id="IPR050275">
    <property type="entry name" value="PGM_Phosphatase"/>
</dbReference>
<dbReference type="EMBL" id="VICH01000005">
    <property type="protein sequence ID" value="TQV67817.1"/>
    <property type="molecule type" value="Genomic_DNA"/>
</dbReference>
<dbReference type="Proteomes" id="UP000315816">
    <property type="component" value="Unassembled WGS sequence"/>
</dbReference>
<dbReference type="Pfam" id="PF00300">
    <property type="entry name" value="His_Phos_1"/>
    <property type="match status" value="1"/>
</dbReference>
<dbReference type="InterPro" id="IPR029033">
    <property type="entry name" value="His_PPase_superfam"/>
</dbReference>
<dbReference type="GO" id="GO:0005737">
    <property type="term" value="C:cytoplasm"/>
    <property type="evidence" value="ECO:0007669"/>
    <property type="project" value="TreeGrafter"/>
</dbReference>
<dbReference type="PROSITE" id="PS00175">
    <property type="entry name" value="PG_MUTASE"/>
    <property type="match status" value="1"/>
</dbReference>
<dbReference type="PANTHER" id="PTHR48100:SF59">
    <property type="entry name" value="ADENOSYLCOBALAMIN_ALPHA-RIBAZOLE PHOSPHATASE"/>
    <property type="match status" value="1"/>
</dbReference>
<dbReference type="SMART" id="SM00855">
    <property type="entry name" value="PGAM"/>
    <property type="match status" value="1"/>
</dbReference>
<dbReference type="InterPro" id="IPR013078">
    <property type="entry name" value="His_Pase_superF_clade-1"/>
</dbReference>
<dbReference type="OrthoDB" id="9781415at2"/>
<organism evidence="3 4">
    <name type="scientific">Aliiroseovarius halocynthiae</name>
    <dbReference type="NCBI Taxonomy" id="985055"/>
    <lineage>
        <taxon>Bacteria</taxon>
        <taxon>Pseudomonadati</taxon>
        <taxon>Pseudomonadota</taxon>
        <taxon>Alphaproteobacteria</taxon>
        <taxon>Rhodobacterales</taxon>
        <taxon>Paracoccaceae</taxon>
        <taxon>Aliiroseovarius</taxon>
    </lineage>
</organism>
<proteinExistence type="predicted"/>
<sequence length="261" mass="28658">MRCAHAVVVSSCWQMCFRATAERADFLLNLNNIPFRQIAAPNLPSSPRVVRPSRSSLGSLSGLMTHIFPEIFVVRHGQTVWNAAGRHQGRLDSPLTAKGQRQAVAMAGMLRREIGNLEGVTAFSSPQGRSLNTARIATAGMGAPIKQDARLAEIAFGAWEGKTMREIRASWPELATLAEQDMVSWHFNAPEGEALLDIETRADSFLSSLREPAVIFIHGVLSRVLRARWLGLDEGGMMDLPGGQGIIFHLHPDHGHRVIEK</sequence>
<dbReference type="CDD" id="cd07067">
    <property type="entry name" value="HP_PGM_like"/>
    <property type="match status" value="1"/>
</dbReference>
<feature type="active site" description="Proton donor/acceptor" evidence="1">
    <location>
        <position position="153"/>
    </location>
</feature>
<evidence type="ECO:0000313" key="3">
    <source>
        <dbReference type="EMBL" id="TQV67817.1"/>
    </source>
</evidence>
<evidence type="ECO:0000313" key="4">
    <source>
        <dbReference type="Proteomes" id="UP000315816"/>
    </source>
</evidence>
<gene>
    <name evidence="3" type="ORF">FIL88_08180</name>
</gene>
<feature type="binding site" evidence="2">
    <location>
        <position position="129"/>
    </location>
    <ligand>
        <name>substrate</name>
    </ligand>
</feature>
<dbReference type="PANTHER" id="PTHR48100">
    <property type="entry name" value="BROAD-SPECIFICITY PHOSPHATASE YOR283W-RELATED"/>
    <property type="match status" value="1"/>
</dbReference>
<evidence type="ECO:0000256" key="2">
    <source>
        <dbReference type="PIRSR" id="PIRSR613078-2"/>
    </source>
</evidence>
<evidence type="ECO:0000256" key="1">
    <source>
        <dbReference type="PIRSR" id="PIRSR613078-1"/>
    </source>
</evidence>
<keyword evidence="4" id="KW-1185">Reference proteome</keyword>
<dbReference type="AlphaFoldDB" id="A0A545SS66"/>
<dbReference type="InterPro" id="IPR001345">
    <property type="entry name" value="PG/BPGM_mutase_AS"/>
</dbReference>
<accession>A0A545SS66</accession>
<protein>
    <submittedName>
        <fullName evidence="3">Histidine phosphatase family protein</fullName>
    </submittedName>
</protein>
<name>A0A545SS66_9RHOB</name>
<feature type="active site" description="Tele-phosphohistidine intermediate" evidence="1">
    <location>
        <position position="76"/>
    </location>
</feature>
<comment type="caution">
    <text evidence="3">The sequence shown here is derived from an EMBL/GenBank/DDBJ whole genome shotgun (WGS) entry which is preliminary data.</text>
</comment>